<feature type="non-terminal residue" evidence="1">
    <location>
        <position position="1"/>
    </location>
</feature>
<gene>
    <name evidence="1" type="ORF">C0J50_20112</name>
</gene>
<dbReference type="Proteomes" id="UP001205998">
    <property type="component" value="Unassembled WGS sequence"/>
</dbReference>
<dbReference type="EMBL" id="MU551647">
    <property type="protein sequence ID" value="KAI5620342.1"/>
    <property type="molecule type" value="Genomic_DNA"/>
</dbReference>
<protein>
    <submittedName>
        <fullName evidence="1">Uncharacterized protein</fullName>
    </submittedName>
</protein>
<dbReference type="AlphaFoldDB" id="A0AAD5APZ2"/>
<reference evidence="1" key="1">
    <citation type="submission" date="2018-07" db="EMBL/GenBank/DDBJ databases">
        <title>Comparative genomics of catfishes provides insights into carnivory and benthic adaptation.</title>
        <authorList>
            <person name="Zhang Y."/>
            <person name="Wang D."/>
            <person name="Peng Z."/>
            <person name="Zheng S."/>
            <person name="Shao F."/>
            <person name="Tao W."/>
        </authorList>
    </citation>
    <scope>NUCLEOTIDE SEQUENCE</scope>
    <source>
        <strain evidence="1">Chongqing</strain>
    </source>
</reference>
<evidence type="ECO:0000313" key="1">
    <source>
        <dbReference type="EMBL" id="KAI5620342.1"/>
    </source>
</evidence>
<keyword evidence="2" id="KW-1185">Reference proteome</keyword>
<accession>A0AAD5APZ2</accession>
<sequence>LPDLKTHWRTFYEKAQFYGVFKNVMKAPQQDKGNYVLLKHSVAFIKALSDMFPSPVASTKKLGHASEAMFHILEIKAYEHYYIQTRPLFSPVVIVCKTNCLMSIGTMPKADIYASMMYLMACYYAFPLTYPKCIATL</sequence>
<organism evidence="1 2">
    <name type="scientific">Silurus asotus</name>
    <name type="common">Amur catfish</name>
    <name type="synonym">Parasilurus asotus</name>
    <dbReference type="NCBI Taxonomy" id="30991"/>
    <lineage>
        <taxon>Eukaryota</taxon>
        <taxon>Metazoa</taxon>
        <taxon>Chordata</taxon>
        <taxon>Craniata</taxon>
        <taxon>Vertebrata</taxon>
        <taxon>Euteleostomi</taxon>
        <taxon>Actinopterygii</taxon>
        <taxon>Neopterygii</taxon>
        <taxon>Teleostei</taxon>
        <taxon>Ostariophysi</taxon>
        <taxon>Siluriformes</taxon>
        <taxon>Siluridae</taxon>
        <taxon>Silurus</taxon>
    </lineage>
</organism>
<name>A0AAD5APZ2_SILAS</name>
<proteinExistence type="predicted"/>
<evidence type="ECO:0000313" key="2">
    <source>
        <dbReference type="Proteomes" id="UP001205998"/>
    </source>
</evidence>
<feature type="non-terminal residue" evidence="1">
    <location>
        <position position="137"/>
    </location>
</feature>
<comment type="caution">
    <text evidence="1">The sequence shown here is derived from an EMBL/GenBank/DDBJ whole genome shotgun (WGS) entry which is preliminary data.</text>
</comment>